<dbReference type="InterPro" id="IPR009799">
    <property type="entry name" value="EthD_dom"/>
</dbReference>
<sequence length="145" mass="16646">MAGETLRIIGFIKRRPDLTTGQFYEHWEKVHAPLVVPWILKHGFTSYMQASHTLRDLLSSSIDFDGAGSFEFRDYDQFLAALSDPYYHNVIAKDELNFIDRKTTQVWPTSMGIQKNFVVDGKATIDTSQGSDLLKEWDERARKGT</sequence>
<name>A0A8E2FDX9_9PEZI</name>
<protein>
    <recommendedName>
        <fullName evidence="2">EthD domain-containing protein</fullName>
    </recommendedName>
</protein>
<comment type="similarity">
    <text evidence="1">Belongs to the tpcK family.</text>
</comment>
<proteinExistence type="inferred from homology"/>
<dbReference type="Pfam" id="PF07110">
    <property type="entry name" value="EthD"/>
    <property type="match status" value="1"/>
</dbReference>
<dbReference type="GO" id="GO:0016491">
    <property type="term" value="F:oxidoreductase activity"/>
    <property type="evidence" value="ECO:0007669"/>
    <property type="project" value="InterPro"/>
</dbReference>
<evidence type="ECO:0000259" key="2">
    <source>
        <dbReference type="Pfam" id="PF07110"/>
    </source>
</evidence>
<dbReference type="Gene3D" id="3.30.70.100">
    <property type="match status" value="1"/>
</dbReference>
<gene>
    <name evidence="3" type="ORF">AOQ84DRAFT_278983</name>
</gene>
<evidence type="ECO:0000313" key="3">
    <source>
        <dbReference type="EMBL" id="OCL15427.1"/>
    </source>
</evidence>
<organism evidence="3 4">
    <name type="scientific">Glonium stellatum</name>
    <dbReference type="NCBI Taxonomy" id="574774"/>
    <lineage>
        <taxon>Eukaryota</taxon>
        <taxon>Fungi</taxon>
        <taxon>Dikarya</taxon>
        <taxon>Ascomycota</taxon>
        <taxon>Pezizomycotina</taxon>
        <taxon>Dothideomycetes</taxon>
        <taxon>Pleosporomycetidae</taxon>
        <taxon>Gloniales</taxon>
        <taxon>Gloniaceae</taxon>
        <taxon>Glonium</taxon>
    </lineage>
</organism>
<evidence type="ECO:0000313" key="4">
    <source>
        <dbReference type="Proteomes" id="UP000250140"/>
    </source>
</evidence>
<feature type="domain" description="EthD" evidence="2">
    <location>
        <begin position="15"/>
        <end position="101"/>
    </location>
</feature>
<dbReference type="EMBL" id="KV748450">
    <property type="protein sequence ID" value="OCL15427.1"/>
    <property type="molecule type" value="Genomic_DNA"/>
</dbReference>
<dbReference type="Proteomes" id="UP000250140">
    <property type="component" value="Unassembled WGS sequence"/>
</dbReference>
<evidence type="ECO:0000256" key="1">
    <source>
        <dbReference type="ARBA" id="ARBA00005986"/>
    </source>
</evidence>
<reference evidence="3 4" key="1">
    <citation type="journal article" date="2016" name="Nat. Commun.">
        <title>Ectomycorrhizal ecology is imprinted in the genome of the dominant symbiotic fungus Cenococcum geophilum.</title>
        <authorList>
            <consortium name="DOE Joint Genome Institute"/>
            <person name="Peter M."/>
            <person name="Kohler A."/>
            <person name="Ohm R.A."/>
            <person name="Kuo A."/>
            <person name="Krutzmann J."/>
            <person name="Morin E."/>
            <person name="Arend M."/>
            <person name="Barry K.W."/>
            <person name="Binder M."/>
            <person name="Choi C."/>
            <person name="Clum A."/>
            <person name="Copeland A."/>
            <person name="Grisel N."/>
            <person name="Haridas S."/>
            <person name="Kipfer T."/>
            <person name="LaButti K."/>
            <person name="Lindquist E."/>
            <person name="Lipzen A."/>
            <person name="Maire R."/>
            <person name="Meier B."/>
            <person name="Mihaltcheva S."/>
            <person name="Molinier V."/>
            <person name="Murat C."/>
            <person name="Poggeler S."/>
            <person name="Quandt C.A."/>
            <person name="Sperisen C."/>
            <person name="Tritt A."/>
            <person name="Tisserant E."/>
            <person name="Crous P.W."/>
            <person name="Henrissat B."/>
            <person name="Nehls U."/>
            <person name="Egli S."/>
            <person name="Spatafora J.W."/>
            <person name="Grigoriev I.V."/>
            <person name="Martin F.M."/>
        </authorList>
    </citation>
    <scope>NUCLEOTIDE SEQUENCE [LARGE SCALE GENOMIC DNA]</scope>
    <source>
        <strain evidence="3 4">CBS 207.34</strain>
    </source>
</reference>
<dbReference type="OrthoDB" id="3183782at2759"/>
<keyword evidence="4" id="KW-1185">Reference proteome</keyword>
<dbReference type="InterPro" id="IPR011008">
    <property type="entry name" value="Dimeric_a/b-barrel"/>
</dbReference>
<dbReference type="SUPFAM" id="SSF54909">
    <property type="entry name" value="Dimeric alpha+beta barrel"/>
    <property type="match status" value="1"/>
</dbReference>
<dbReference type="AlphaFoldDB" id="A0A8E2FDX9"/>
<accession>A0A8E2FDX9</accession>